<accession>A0A1V6C805</accession>
<evidence type="ECO:0000313" key="10">
    <source>
        <dbReference type="EMBL" id="OQB72985.1"/>
    </source>
</evidence>
<evidence type="ECO:0000256" key="8">
    <source>
        <dbReference type="ARBA" id="ARBA00023012"/>
    </source>
</evidence>
<reference evidence="10" key="1">
    <citation type="submission" date="2017-02" db="EMBL/GenBank/DDBJ databases">
        <title>Delving into the versatile metabolic prowess of the omnipresent phylum Bacteroidetes.</title>
        <authorList>
            <person name="Nobu M.K."/>
            <person name="Mei R."/>
            <person name="Narihiro T."/>
            <person name="Kuroda K."/>
            <person name="Liu W.-T."/>
        </authorList>
    </citation>
    <scope>NUCLEOTIDE SEQUENCE</scope>
    <source>
        <strain evidence="10">ADurb.Bin131</strain>
    </source>
</reference>
<proteinExistence type="predicted"/>
<protein>
    <recommendedName>
        <fullName evidence="2">histidine kinase</fullName>
        <ecNumber evidence="2">2.7.13.3</ecNumber>
    </recommendedName>
</protein>
<dbReference type="PANTHER" id="PTHR43065:SF10">
    <property type="entry name" value="PEROXIDE STRESS-ACTIVATED HISTIDINE KINASE MAK3"/>
    <property type="match status" value="1"/>
</dbReference>
<dbReference type="SUPFAM" id="SSF55874">
    <property type="entry name" value="ATPase domain of HSP90 chaperone/DNA topoisomerase II/histidine kinase"/>
    <property type="match status" value="1"/>
</dbReference>
<dbReference type="PROSITE" id="PS50109">
    <property type="entry name" value="HIS_KIN"/>
    <property type="match status" value="1"/>
</dbReference>
<feature type="domain" description="Histidine kinase" evidence="9">
    <location>
        <begin position="189"/>
        <end position="401"/>
    </location>
</feature>
<evidence type="ECO:0000256" key="7">
    <source>
        <dbReference type="ARBA" id="ARBA00022840"/>
    </source>
</evidence>
<sequence>MLEQEILIPEKIKRFFSRINESITDARNLEHLLTLISKVAVEEFDADRASIFLQDRQTENLRLIAGTGIPQEIVENHPIAEQNHISWWVGEQKKPIILNGPIKKDLRFRSMSSTAISSSIIIPLIFENDVIGVFNLSRTGEGRSFFTDDDLIMFRVLGDLVVISLQLLLAQEKKIHDEQLAAIGLATAELVHSLKNLFVGVFGAVDLLDVLIQQNQWDSVKENWNMLENNIKNISKVVNEILSYSRVGTAIKENIVLNELLKDLSDFIEPRCNISGINLSFSYPSKRIILWANRESLYNAFMNILDNAIKVMPNGGKLEIQCEINSESEFVKVIISDTGCGIAAENISRVFEPFFTTDKKKGTGIGLALTKRIIESHGGRISVDSKVGSGTIFMVELPITEIQS</sequence>
<comment type="catalytic activity">
    <reaction evidence="1">
        <text>ATP + protein L-histidine = ADP + protein N-phospho-L-histidine.</text>
        <dbReference type="EC" id="2.7.13.3"/>
    </reaction>
</comment>
<dbReference type="InterPro" id="IPR005467">
    <property type="entry name" value="His_kinase_dom"/>
</dbReference>
<keyword evidence="7" id="KW-0067">ATP-binding</keyword>
<evidence type="ECO:0000256" key="1">
    <source>
        <dbReference type="ARBA" id="ARBA00000085"/>
    </source>
</evidence>
<dbReference type="Pfam" id="PF13185">
    <property type="entry name" value="GAF_2"/>
    <property type="match status" value="1"/>
</dbReference>
<organism evidence="10">
    <name type="scientific">candidate division TA06 bacterium ADurb.Bin131</name>
    <dbReference type="NCBI Taxonomy" id="1852827"/>
    <lineage>
        <taxon>Bacteria</taxon>
        <taxon>Bacteria division TA06</taxon>
    </lineage>
</organism>
<keyword evidence="8" id="KW-0902">Two-component regulatory system</keyword>
<dbReference type="SMART" id="SM00065">
    <property type="entry name" value="GAF"/>
    <property type="match status" value="1"/>
</dbReference>
<dbReference type="GO" id="GO:0004673">
    <property type="term" value="F:protein histidine kinase activity"/>
    <property type="evidence" value="ECO:0007669"/>
    <property type="project" value="UniProtKB-EC"/>
</dbReference>
<dbReference type="Gene3D" id="3.30.565.10">
    <property type="entry name" value="Histidine kinase-like ATPase, C-terminal domain"/>
    <property type="match status" value="1"/>
</dbReference>
<evidence type="ECO:0000256" key="3">
    <source>
        <dbReference type="ARBA" id="ARBA00022553"/>
    </source>
</evidence>
<dbReference type="EMBL" id="MWDQ01000104">
    <property type="protein sequence ID" value="OQB72985.1"/>
    <property type="molecule type" value="Genomic_DNA"/>
</dbReference>
<dbReference type="InterPro" id="IPR003018">
    <property type="entry name" value="GAF"/>
</dbReference>
<dbReference type="InterPro" id="IPR029016">
    <property type="entry name" value="GAF-like_dom_sf"/>
</dbReference>
<evidence type="ECO:0000256" key="5">
    <source>
        <dbReference type="ARBA" id="ARBA00022741"/>
    </source>
</evidence>
<dbReference type="PRINTS" id="PR00344">
    <property type="entry name" value="BCTRLSENSOR"/>
</dbReference>
<dbReference type="SUPFAM" id="SSF55781">
    <property type="entry name" value="GAF domain-like"/>
    <property type="match status" value="1"/>
</dbReference>
<dbReference type="InterPro" id="IPR003594">
    <property type="entry name" value="HATPase_dom"/>
</dbReference>
<dbReference type="InterPro" id="IPR036890">
    <property type="entry name" value="HATPase_C_sf"/>
</dbReference>
<name>A0A1V6C805_UNCT6</name>
<dbReference type="Gene3D" id="3.30.450.40">
    <property type="match status" value="1"/>
</dbReference>
<dbReference type="GO" id="GO:0000160">
    <property type="term" value="P:phosphorelay signal transduction system"/>
    <property type="evidence" value="ECO:0007669"/>
    <property type="project" value="UniProtKB-KW"/>
</dbReference>
<evidence type="ECO:0000256" key="2">
    <source>
        <dbReference type="ARBA" id="ARBA00012438"/>
    </source>
</evidence>
<keyword evidence="4 10" id="KW-0808">Transferase</keyword>
<dbReference type="AlphaFoldDB" id="A0A1V6C805"/>
<evidence type="ECO:0000259" key="9">
    <source>
        <dbReference type="PROSITE" id="PS50109"/>
    </source>
</evidence>
<dbReference type="PANTHER" id="PTHR43065">
    <property type="entry name" value="SENSOR HISTIDINE KINASE"/>
    <property type="match status" value="1"/>
</dbReference>
<keyword evidence="6 10" id="KW-0418">Kinase</keyword>
<dbReference type="SMART" id="SM00387">
    <property type="entry name" value="HATPase_c"/>
    <property type="match status" value="1"/>
</dbReference>
<dbReference type="Proteomes" id="UP000485562">
    <property type="component" value="Unassembled WGS sequence"/>
</dbReference>
<keyword evidence="3" id="KW-0597">Phosphoprotein</keyword>
<evidence type="ECO:0000256" key="6">
    <source>
        <dbReference type="ARBA" id="ARBA00022777"/>
    </source>
</evidence>
<comment type="caution">
    <text evidence="10">The sequence shown here is derived from an EMBL/GenBank/DDBJ whole genome shotgun (WGS) entry which is preliminary data.</text>
</comment>
<evidence type="ECO:0000256" key="4">
    <source>
        <dbReference type="ARBA" id="ARBA00022679"/>
    </source>
</evidence>
<gene>
    <name evidence="10" type="primary">kinA_2</name>
    <name evidence="10" type="ORF">BWX89_01137</name>
</gene>
<dbReference type="Pfam" id="PF02518">
    <property type="entry name" value="HATPase_c"/>
    <property type="match status" value="1"/>
</dbReference>
<dbReference type="GO" id="GO:0005524">
    <property type="term" value="F:ATP binding"/>
    <property type="evidence" value="ECO:0007669"/>
    <property type="project" value="UniProtKB-KW"/>
</dbReference>
<keyword evidence="5" id="KW-0547">Nucleotide-binding</keyword>
<dbReference type="EC" id="2.7.13.3" evidence="2"/>
<dbReference type="InterPro" id="IPR004358">
    <property type="entry name" value="Sig_transdc_His_kin-like_C"/>
</dbReference>
<dbReference type="Gene3D" id="1.10.287.130">
    <property type="match status" value="1"/>
</dbReference>